<dbReference type="AlphaFoldDB" id="A0A9N9CTL8"/>
<dbReference type="EMBL" id="CAJVPJ010002048">
    <property type="protein sequence ID" value="CAG8611637.1"/>
    <property type="molecule type" value="Genomic_DNA"/>
</dbReference>
<proteinExistence type="predicted"/>
<organism evidence="1 2">
    <name type="scientific">Paraglomus occultum</name>
    <dbReference type="NCBI Taxonomy" id="144539"/>
    <lineage>
        <taxon>Eukaryota</taxon>
        <taxon>Fungi</taxon>
        <taxon>Fungi incertae sedis</taxon>
        <taxon>Mucoromycota</taxon>
        <taxon>Glomeromycotina</taxon>
        <taxon>Glomeromycetes</taxon>
        <taxon>Paraglomerales</taxon>
        <taxon>Paraglomeraceae</taxon>
        <taxon>Paraglomus</taxon>
    </lineage>
</organism>
<protein>
    <submittedName>
        <fullName evidence="1">4539_t:CDS:1</fullName>
    </submittedName>
</protein>
<sequence>MGGDEEASKDGIFKVEFGDASSSASMMMSRDGCTMEHRTKDYNGHSNGMISRQIAGILGDNIILRIVIGGGGGGH</sequence>
<gene>
    <name evidence="1" type="ORF">POCULU_LOCUS7977</name>
</gene>
<comment type="caution">
    <text evidence="1">The sequence shown here is derived from an EMBL/GenBank/DDBJ whole genome shotgun (WGS) entry which is preliminary data.</text>
</comment>
<name>A0A9N9CTL8_9GLOM</name>
<reference evidence="1" key="1">
    <citation type="submission" date="2021-06" db="EMBL/GenBank/DDBJ databases">
        <authorList>
            <person name="Kallberg Y."/>
            <person name="Tangrot J."/>
            <person name="Rosling A."/>
        </authorList>
    </citation>
    <scope>NUCLEOTIDE SEQUENCE</scope>
    <source>
        <strain evidence="1">IA702</strain>
    </source>
</reference>
<keyword evidence="2" id="KW-1185">Reference proteome</keyword>
<evidence type="ECO:0000313" key="1">
    <source>
        <dbReference type="EMBL" id="CAG8611637.1"/>
    </source>
</evidence>
<dbReference type="Proteomes" id="UP000789572">
    <property type="component" value="Unassembled WGS sequence"/>
</dbReference>
<evidence type="ECO:0000313" key="2">
    <source>
        <dbReference type="Proteomes" id="UP000789572"/>
    </source>
</evidence>
<accession>A0A9N9CTL8</accession>